<dbReference type="InterPro" id="IPR050410">
    <property type="entry name" value="CCR4/nocturin_mRNA_transcr"/>
</dbReference>
<dbReference type="Proteomes" id="UP001163823">
    <property type="component" value="Chromosome 8"/>
</dbReference>
<dbReference type="Gene3D" id="3.60.10.10">
    <property type="entry name" value="Endonuclease/exonuclease/phosphatase"/>
    <property type="match status" value="2"/>
</dbReference>
<dbReference type="EMBL" id="JARAOO010000008">
    <property type="protein sequence ID" value="KAJ7959013.1"/>
    <property type="molecule type" value="Genomic_DNA"/>
</dbReference>
<dbReference type="PANTHER" id="PTHR12121:SF79">
    <property type="entry name" value="CARBON CATABOLITE REPRESSOR PROTEIN 4 HOMOLOG 1-LIKE ISOFORM X1"/>
    <property type="match status" value="1"/>
</dbReference>
<accession>A0AAD7LJ38</accession>
<name>A0AAD7LJ38_QUISA</name>
<proteinExistence type="predicted"/>
<dbReference type="InterPro" id="IPR036691">
    <property type="entry name" value="Endo/exonu/phosph_ase_sf"/>
</dbReference>
<gene>
    <name evidence="2" type="ORF">O6P43_019647</name>
</gene>
<evidence type="ECO:0000313" key="3">
    <source>
        <dbReference type="Proteomes" id="UP001163823"/>
    </source>
</evidence>
<comment type="caution">
    <text evidence="2">The sequence shown here is derived from an EMBL/GenBank/DDBJ whole genome shotgun (WGS) entry which is preliminary data.</text>
</comment>
<dbReference type="GO" id="GO:0000175">
    <property type="term" value="F:3'-5'-RNA exonuclease activity"/>
    <property type="evidence" value="ECO:0007669"/>
    <property type="project" value="TreeGrafter"/>
</dbReference>
<dbReference type="PANTHER" id="PTHR12121">
    <property type="entry name" value="CARBON CATABOLITE REPRESSOR PROTEIN 4"/>
    <property type="match status" value="1"/>
</dbReference>
<dbReference type="InterPro" id="IPR005135">
    <property type="entry name" value="Endo/exonuclease/phosphatase"/>
</dbReference>
<reference evidence="2" key="1">
    <citation type="journal article" date="2023" name="Science">
        <title>Elucidation of the pathway for biosynthesis of saponin adjuvants from the soapbark tree.</title>
        <authorList>
            <person name="Reed J."/>
            <person name="Orme A."/>
            <person name="El-Demerdash A."/>
            <person name="Owen C."/>
            <person name="Martin L.B.B."/>
            <person name="Misra R.C."/>
            <person name="Kikuchi S."/>
            <person name="Rejzek M."/>
            <person name="Martin A.C."/>
            <person name="Harkess A."/>
            <person name="Leebens-Mack J."/>
            <person name="Louveau T."/>
            <person name="Stephenson M.J."/>
            <person name="Osbourn A."/>
        </authorList>
    </citation>
    <scope>NUCLEOTIDE SEQUENCE</scope>
    <source>
        <strain evidence="2">S10</strain>
    </source>
</reference>
<evidence type="ECO:0000259" key="1">
    <source>
        <dbReference type="Pfam" id="PF03372"/>
    </source>
</evidence>
<keyword evidence="3" id="KW-1185">Reference proteome</keyword>
<dbReference type="SUPFAM" id="SSF56219">
    <property type="entry name" value="DNase I-like"/>
    <property type="match status" value="1"/>
</dbReference>
<organism evidence="2 3">
    <name type="scientific">Quillaja saponaria</name>
    <name type="common">Soap bark tree</name>
    <dbReference type="NCBI Taxonomy" id="32244"/>
    <lineage>
        <taxon>Eukaryota</taxon>
        <taxon>Viridiplantae</taxon>
        <taxon>Streptophyta</taxon>
        <taxon>Embryophyta</taxon>
        <taxon>Tracheophyta</taxon>
        <taxon>Spermatophyta</taxon>
        <taxon>Magnoliopsida</taxon>
        <taxon>eudicotyledons</taxon>
        <taxon>Gunneridae</taxon>
        <taxon>Pentapetalae</taxon>
        <taxon>rosids</taxon>
        <taxon>fabids</taxon>
        <taxon>Fabales</taxon>
        <taxon>Quillajaceae</taxon>
        <taxon>Quillaja</taxon>
    </lineage>
</organism>
<dbReference type="AlphaFoldDB" id="A0AAD7LJ38"/>
<dbReference type="KEGG" id="qsa:O6P43_019647"/>
<protein>
    <submittedName>
        <fullName evidence="2">Carbon catabolite repressor 4-like protein</fullName>
    </submittedName>
</protein>
<feature type="domain" description="Endonuclease/exonuclease/phosphatase" evidence="1">
    <location>
        <begin position="113"/>
        <end position="390"/>
    </location>
</feature>
<dbReference type="Pfam" id="PF03372">
    <property type="entry name" value="Exo_endo_phos"/>
    <property type="match status" value="1"/>
</dbReference>
<evidence type="ECO:0000313" key="2">
    <source>
        <dbReference type="EMBL" id="KAJ7959013.1"/>
    </source>
</evidence>
<sequence>MAISLTVLLETSRAYFCQYRSAVLPEQEGEEWFNVGCSKTYIPKKDDFGFRLKLECVAVDCSTGTHLSPLCVIVTDPVIKLPDPPPRSVVPIGCRKKSCNFLSQSSNDTLRILSYNILADLYTSGKYESYCPSWALVWEYRRQNLLQEIIKYNADILCLQEVQSNHFDNFLKPELTKLGYSVLFTKRDHLVYAGEYITDGCATFYRRDRFKAIRVCELEFAKMASRVVNALEPGLQSVVNIDLRKVAALVDELENIIAQLQIPLLVCGDFNSLPLSDPHKFIVTGRLDLYEESTDDPYGIYQHLKLHHPTSLTSAYASFCLPDAVEGRQVRNFDPSTREPLFTHFSPEASRTLDYIFYTADSLKVVGLLELLNREDLGTGIPSALWSSDHMALMAIFRMKPLLYRTPASHHTRPAASGRQLP</sequence>